<dbReference type="Gene3D" id="3.30.530.20">
    <property type="match status" value="1"/>
</dbReference>
<comment type="caution">
    <text evidence="3">The sequence shown here is derived from an EMBL/GenBank/DDBJ whole genome shotgun (WGS) entry which is preliminary data.</text>
</comment>
<protein>
    <submittedName>
        <fullName evidence="3">Uncharacterized protein YndB with AHSA1/START domain</fullName>
    </submittedName>
</protein>
<dbReference type="OrthoDB" id="8417725at2"/>
<name>A0A3D9ZNB5_9ACTN</name>
<organism evidence="3 4">
    <name type="scientific">Asanoa ferruginea</name>
    <dbReference type="NCBI Taxonomy" id="53367"/>
    <lineage>
        <taxon>Bacteria</taxon>
        <taxon>Bacillati</taxon>
        <taxon>Actinomycetota</taxon>
        <taxon>Actinomycetes</taxon>
        <taxon>Micromonosporales</taxon>
        <taxon>Micromonosporaceae</taxon>
        <taxon>Asanoa</taxon>
    </lineage>
</organism>
<proteinExistence type="inferred from homology"/>
<evidence type="ECO:0000256" key="1">
    <source>
        <dbReference type="ARBA" id="ARBA00006817"/>
    </source>
</evidence>
<feature type="domain" description="Activator of Hsp90 ATPase homologue 1/2-like C-terminal" evidence="2">
    <location>
        <begin position="17"/>
        <end position="136"/>
    </location>
</feature>
<sequence length="245" mass="26700">MSETHEFELVHDIDLPASPEQVWDAIATGPGIDSWFMGRNTVEPGEGGATSMELPGFTAQATVTAWEPGRHFAYRGQAAEDGTFMAFEYLIEGRDGGSTALRLVHSGILGADWEEQYDALRQGNPLYLRTLAQYLEHFAGRHAVPVAAFGPQQADLDTAWAALTRATGLDKDFQEGDAVRLTVDGQQVEGVVDTAVVPGFLGVRTDNALLRFVGGEMIMTGHHVFADVDQAEAERSWTNWLASIY</sequence>
<dbReference type="AlphaFoldDB" id="A0A3D9ZNB5"/>
<reference evidence="3 4" key="1">
    <citation type="submission" date="2018-08" db="EMBL/GenBank/DDBJ databases">
        <title>Sequencing the genomes of 1000 actinobacteria strains.</title>
        <authorList>
            <person name="Klenk H.-P."/>
        </authorList>
    </citation>
    <scope>NUCLEOTIDE SEQUENCE [LARGE SCALE GENOMIC DNA]</scope>
    <source>
        <strain evidence="3 4">DSM 44099</strain>
    </source>
</reference>
<dbReference type="SUPFAM" id="SSF55961">
    <property type="entry name" value="Bet v1-like"/>
    <property type="match status" value="1"/>
</dbReference>
<dbReference type="Proteomes" id="UP000256913">
    <property type="component" value="Unassembled WGS sequence"/>
</dbReference>
<dbReference type="Pfam" id="PF08327">
    <property type="entry name" value="AHSA1"/>
    <property type="match status" value="1"/>
</dbReference>
<evidence type="ECO:0000313" key="4">
    <source>
        <dbReference type="Proteomes" id="UP000256913"/>
    </source>
</evidence>
<dbReference type="RefSeq" id="WP_116069949.1">
    <property type="nucleotide sequence ID" value="NZ_BONB01000088.1"/>
</dbReference>
<comment type="similarity">
    <text evidence="1">Belongs to the AHA1 family.</text>
</comment>
<accession>A0A3D9ZNB5</accession>
<dbReference type="InterPro" id="IPR023393">
    <property type="entry name" value="START-like_dom_sf"/>
</dbReference>
<dbReference type="EMBL" id="QUMQ01000001">
    <property type="protein sequence ID" value="REF98697.1"/>
    <property type="molecule type" value="Genomic_DNA"/>
</dbReference>
<evidence type="ECO:0000259" key="2">
    <source>
        <dbReference type="Pfam" id="PF08327"/>
    </source>
</evidence>
<evidence type="ECO:0000313" key="3">
    <source>
        <dbReference type="EMBL" id="REF98697.1"/>
    </source>
</evidence>
<keyword evidence="4" id="KW-1185">Reference proteome</keyword>
<gene>
    <name evidence="3" type="ORF">DFJ67_4715</name>
</gene>
<dbReference type="InterPro" id="IPR013538">
    <property type="entry name" value="ASHA1/2-like_C"/>
</dbReference>
<dbReference type="CDD" id="cd07814">
    <property type="entry name" value="SRPBCC_CalC_Aha1-like"/>
    <property type="match status" value="1"/>
</dbReference>